<dbReference type="NCBIfam" id="NF007039">
    <property type="entry name" value="PRK09496.3-2"/>
    <property type="match status" value="1"/>
</dbReference>
<evidence type="ECO:0000256" key="4">
    <source>
        <dbReference type="ARBA" id="ARBA00022958"/>
    </source>
</evidence>
<dbReference type="PANTHER" id="PTHR43833:SF5">
    <property type="entry name" value="TRK SYSTEM POTASSIUM UPTAKE PROTEIN TRKA"/>
    <property type="match status" value="1"/>
</dbReference>
<dbReference type="InterPro" id="IPR006036">
    <property type="entry name" value="K_uptake_TrkA"/>
</dbReference>
<evidence type="ECO:0000256" key="2">
    <source>
        <dbReference type="ARBA" id="ARBA00022448"/>
    </source>
</evidence>
<dbReference type="InterPro" id="IPR036291">
    <property type="entry name" value="NAD(P)-bd_dom_sf"/>
</dbReference>
<evidence type="ECO:0000313" key="9">
    <source>
        <dbReference type="EMBL" id="KMQ72870.1"/>
    </source>
</evidence>
<dbReference type="InterPro" id="IPR003148">
    <property type="entry name" value="RCK_N"/>
</dbReference>
<feature type="domain" description="RCK N-terminal" evidence="7">
    <location>
        <begin position="241"/>
        <end position="357"/>
    </location>
</feature>
<dbReference type="OrthoDB" id="9775180at2"/>
<dbReference type="Gene3D" id="3.30.70.1450">
    <property type="entry name" value="Regulator of K+ conductance, C-terminal domain"/>
    <property type="match status" value="2"/>
</dbReference>
<dbReference type="Proteomes" id="UP000036102">
    <property type="component" value="Unassembled WGS sequence"/>
</dbReference>
<dbReference type="PROSITE" id="PS51201">
    <property type="entry name" value="RCK_N"/>
    <property type="match status" value="2"/>
</dbReference>
<keyword evidence="3" id="KW-0633">Potassium transport</keyword>
<dbReference type="FunFam" id="3.40.50.720:FF:000042">
    <property type="entry name" value="Trk system potassium transporter TrkA"/>
    <property type="match status" value="1"/>
</dbReference>
<keyword evidence="2" id="KW-0813">Transport</keyword>
<dbReference type="NCBIfam" id="NF007031">
    <property type="entry name" value="PRK09496.1-2"/>
    <property type="match status" value="1"/>
</dbReference>
<dbReference type="Pfam" id="PF02254">
    <property type="entry name" value="TrkA_N"/>
    <property type="match status" value="2"/>
</dbReference>
<keyword evidence="10" id="KW-1185">Reference proteome</keyword>
<protein>
    <recommendedName>
        <fullName evidence="1">Trk system potassium uptake protein TrkA</fullName>
    </recommendedName>
</protein>
<reference evidence="9 10" key="1">
    <citation type="submission" date="2015-06" db="EMBL/GenBank/DDBJ databases">
        <title>Marinobacter subterrani, a genetically tractable neutrophilic iron-oxidizing strain isolated from the Soudan Iron Mine.</title>
        <authorList>
            <person name="Bonis B.M."/>
            <person name="Gralnick J.A."/>
        </authorList>
    </citation>
    <scope>NUCLEOTIDE SEQUENCE [LARGE SCALE GENOMIC DNA]</scope>
    <source>
        <strain evidence="9 10">JG233</strain>
    </source>
</reference>
<evidence type="ECO:0000259" key="8">
    <source>
        <dbReference type="PROSITE" id="PS51202"/>
    </source>
</evidence>
<evidence type="ECO:0000256" key="6">
    <source>
        <dbReference type="ARBA" id="ARBA00023065"/>
    </source>
</evidence>
<evidence type="ECO:0000256" key="5">
    <source>
        <dbReference type="ARBA" id="ARBA00023027"/>
    </source>
</evidence>
<organism evidence="9 10">
    <name type="scientific">Marinobacter subterrani</name>
    <dbReference type="NCBI Taxonomy" id="1658765"/>
    <lineage>
        <taxon>Bacteria</taxon>
        <taxon>Pseudomonadati</taxon>
        <taxon>Pseudomonadota</taxon>
        <taxon>Gammaproteobacteria</taxon>
        <taxon>Pseudomonadales</taxon>
        <taxon>Marinobacteraceae</taxon>
        <taxon>Marinobacter</taxon>
    </lineage>
</organism>
<accession>A0A0J7LVD7</accession>
<dbReference type="SUPFAM" id="SSF116726">
    <property type="entry name" value="TrkA C-terminal domain-like"/>
    <property type="match status" value="2"/>
</dbReference>
<evidence type="ECO:0000256" key="1">
    <source>
        <dbReference type="ARBA" id="ARBA00017378"/>
    </source>
</evidence>
<evidence type="ECO:0000259" key="7">
    <source>
        <dbReference type="PROSITE" id="PS51201"/>
    </source>
</evidence>
<dbReference type="FunFam" id="3.30.70.1450:FF:000001">
    <property type="entry name" value="Trk system potassium transporter TrkA"/>
    <property type="match status" value="1"/>
</dbReference>
<dbReference type="PROSITE" id="PS51202">
    <property type="entry name" value="RCK_C"/>
    <property type="match status" value="2"/>
</dbReference>
<dbReference type="Gene3D" id="3.40.50.720">
    <property type="entry name" value="NAD(P)-binding Rossmann-like Domain"/>
    <property type="match status" value="2"/>
</dbReference>
<dbReference type="AlphaFoldDB" id="A0A0J7LVD7"/>
<proteinExistence type="predicted"/>
<dbReference type="NCBIfam" id="NF007032">
    <property type="entry name" value="PRK09496.1-4"/>
    <property type="match status" value="1"/>
</dbReference>
<dbReference type="InterPro" id="IPR050721">
    <property type="entry name" value="Trk_Ktr_HKT_K-transport"/>
</dbReference>
<keyword evidence="4" id="KW-0630">Potassium</keyword>
<comment type="caution">
    <text evidence="9">The sequence shown here is derived from an EMBL/GenBank/DDBJ whole genome shotgun (WGS) entry which is preliminary data.</text>
</comment>
<evidence type="ECO:0000313" key="10">
    <source>
        <dbReference type="Proteomes" id="UP000036102"/>
    </source>
</evidence>
<dbReference type="InterPro" id="IPR006037">
    <property type="entry name" value="RCK_C"/>
</dbReference>
<dbReference type="PATRIC" id="fig|1658765.3.peg.3330"/>
<dbReference type="PANTHER" id="PTHR43833">
    <property type="entry name" value="POTASSIUM CHANNEL PROTEIN 2-RELATED-RELATED"/>
    <property type="match status" value="1"/>
</dbReference>
<dbReference type="EMBL" id="LFBU01000002">
    <property type="protein sequence ID" value="KMQ72870.1"/>
    <property type="molecule type" value="Genomic_DNA"/>
</dbReference>
<dbReference type="NCBIfam" id="NF007030">
    <property type="entry name" value="PRK09496.1-1"/>
    <property type="match status" value="1"/>
</dbReference>
<dbReference type="RefSeq" id="WP_048497197.1">
    <property type="nucleotide sequence ID" value="NZ_LFBU01000002.1"/>
</dbReference>
<feature type="domain" description="RCK C-terminal" evidence="8">
    <location>
        <begin position="152"/>
        <end position="236"/>
    </location>
</feature>
<dbReference type="STRING" id="1658765.Msub_20065"/>
<evidence type="ECO:0000256" key="3">
    <source>
        <dbReference type="ARBA" id="ARBA00022538"/>
    </source>
</evidence>
<dbReference type="SUPFAM" id="SSF51735">
    <property type="entry name" value="NAD(P)-binding Rossmann-fold domains"/>
    <property type="match status" value="2"/>
</dbReference>
<name>A0A0J7LVD7_9GAMM</name>
<dbReference type="GO" id="GO:0015079">
    <property type="term" value="F:potassium ion transmembrane transporter activity"/>
    <property type="evidence" value="ECO:0007669"/>
    <property type="project" value="InterPro"/>
</dbReference>
<keyword evidence="6" id="KW-0406">Ion transport</keyword>
<dbReference type="PRINTS" id="PR00335">
    <property type="entry name" value="KUPTAKETRKA"/>
</dbReference>
<keyword evidence="5" id="KW-0520">NAD</keyword>
<sequence>MKILILGAGQVGGTLAENLANEANDITIIDSDGARLRELQDRLDIRTVQGEASYPTALRQAGAEDADMVIAVTNSDETNMVACQVAKLLYKTPTTICRVRANAYLSKAELFYQRDQKKDLDSLRGFPIDVLISPEHLVTKHITRLIENPGALQVLEFSKGLTQLVALRATKGGPLVGHELSYLRTHMPKIDTRVAAIFRKDRAIMPEGKTVIEDGDEVFFIAAGDHIKSVMSELQPLVKPYKRIFICGGGNIGQRLASTLESRYQVKLLERNHDRCVMLSEKLRKTVILEGNAANKDILLEENIENTDVFCAVTNDDEANIMASLLAKRLGARKVLTLINNPDYVDLIQGGDIDVAISPQQTTIGSLLTHVRRGDVVNVHSLRRGAAEAIEAIAHGDHRSSKVVGKRLDEITLPAGTTIGAIVRRNEVLIAHDHIRVQPDDHVILFMVDKTRIREVEKLFQVGLTFF</sequence>
<feature type="domain" description="RCK C-terminal" evidence="8">
    <location>
        <begin position="377"/>
        <end position="462"/>
    </location>
</feature>
<gene>
    <name evidence="9" type="ORF">Msub_20065</name>
</gene>
<feature type="domain" description="RCK N-terminal" evidence="7">
    <location>
        <begin position="1"/>
        <end position="132"/>
    </location>
</feature>
<dbReference type="GO" id="GO:0005886">
    <property type="term" value="C:plasma membrane"/>
    <property type="evidence" value="ECO:0007669"/>
    <property type="project" value="InterPro"/>
</dbReference>
<dbReference type="Pfam" id="PF02080">
    <property type="entry name" value="TrkA_C"/>
    <property type="match status" value="2"/>
</dbReference>
<dbReference type="InterPro" id="IPR036721">
    <property type="entry name" value="RCK_C_sf"/>
</dbReference>